<evidence type="ECO:0000256" key="1">
    <source>
        <dbReference type="SAM" id="Phobius"/>
    </source>
</evidence>
<feature type="transmembrane region" description="Helical" evidence="1">
    <location>
        <begin position="110"/>
        <end position="128"/>
    </location>
</feature>
<sequence>MLNPYQTPVPDGVRPVRRRKASLLRGIAAGLLLAAFGYVVAVGAIAALAMARNVELRTFHGLSQFLLNVWSRSSFRDLLFPPCFGCELVLGLSGLVNYTPDKFPGLLRTMIRVGGATILGVIFMVIMTNLFDLGPRTYTSDPFEFGRLAMAALFPALYAAASVFFSLGESADPPTPGDSSRSAQ</sequence>
<feature type="transmembrane region" description="Helical" evidence="1">
    <location>
        <begin position="148"/>
        <end position="167"/>
    </location>
</feature>
<gene>
    <name evidence="2" type="ORF">Pla8534_05670</name>
</gene>
<evidence type="ECO:0000313" key="3">
    <source>
        <dbReference type="Proteomes" id="UP000317648"/>
    </source>
</evidence>
<dbReference type="Proteomes" id="UP000317648">
    <property type="component" value="Chromosome"/>
</dbReference>
<keyword evidence="3" id="KW-1185">Reference proteome</keyword>
<accession>A0A518DLS7</accession>
<feature type="transmembrane region" description="Helical" evidence="1">
    <location>
        <begin position="27"/>
        <end position="51"/>
    </location>
</feature>
<dbReference type="KEGG" id="lcre:Pla8534_05670"/>
<keyword evidence="1" id="KW-1133">Transmembrane helix</keyword>
<dbReference type="AlphaFoldDB" id="A0A518DLS7"/>
<protein>
    <submittedName>
        <fullName evidence="2">Uncharacterized protein</fullName>
    </submittedName>
</protein>
<proteinExistence type="predicted"/>
<name>A0A518DLS7_9BACT</name>
<keyword evidence="1" id="KW-0812">Transmembrane</keyword>
<dbReference type="RefSeq" id="WP_145049056.1">
    <property type="nucleotide sequence ID" value="NZ_CP036433.1"/>
</dbReference>
<reference evidence="2 3" key="1">
    <citation type="submission" date="2019-02" db="EMBL/GenBank/DDBJ databases">
        <title>Deep-cultivation of Planctomycetes and their phenomic and genomic characterization uncovers novel biology.</title>
        <authorList>
            <person name="Wiegand S."/>
            <person name="Jogler M."/>
            <person name="Boedeker C."/>
            <person name="Pinto D."/>
            <person name="Vollmers J."/>
            <person name="Rivas-Marin E."/>
            <person name="Kohn T."/>
            <person name="Peeters S.H."/>
            <person name="Heuer A."/>
            <person name="Rast P."/>
            <person name="Oberbeckmann S."/>
            <person name="Bunk B."/>
            <person name="Jeske O."/>
            <person name="Meyerdierks A."/>
            <person name="Storesund J.E."/>
            <person name="Kallscheuer N."/>
            <person name="Luecker S."/>
            <person name="Lage O.M."/>
            <person name="Pohl T."/>
            <person name="Merkel B.J."/>
            <person name="Hornburger P."/>
            <person name="Mueller R.-W."/>
            <person name="Bruemmer F."/>
            <person name="Labrenz M."/>
            <person name="Spormann A.M."/>
            <person name="Op den Camp H."/>
            <person name="Overmann J."/>
            <person name="Amann R."/>
            <person name="Jetten M.S.M."/>
            <person name="Mascher T."/>
            <person name="Medema M.H."/>
            <person name="Devos D.P."/>
            <person name="Kaster A.-K."/>
            <person name="Ovreas L."/>
            <person name="Rohde M."/>
            <person name="Galperin M.Y."/>
            <person name="Jogler C."/>
        </authorList>
    </citation>
    <scope>NUCLEOTIDE SEQUENCE [LARGE SCALE GENOMIC DNA]</scope>
    <source>
        <strain evidence="2 3">Pla85_3_4</strain>
    </source>
</reference>
<dbReference type="EMBL" id="CP036433">
    <property type="protein sequence ID" value="QDU92794.1"/>
    <property type="molecule type" value="Genomic_DNA"/>
</dbReference>
<evidence type="ECO:0000313" key="2">
    <source>
        <dbReference type="EMBL" id="QDU92794.1"/>
    </source>
</evidence>
<keyword evidence="1" id="KW-0472">Membrane</keyword>
<organism evidence="2 3">
    <name type="scientific">Lignipirellula cremea</name>
    <dbReference type="NCBI Taxonomy" id="2528010"/>
    <lineage>
        <taxon>Bacteria</taxon>
        <taxon>Pseudomonadati</taxon>
        <taxon>Planctomycetota</taxon>
        <taxon>Planctomycetia</taxon>
        <taxon>Pirellulales</taxon>
        <taxon>Pirellulaceae</taxon>
        <taxon>Lignipirellula</taxon>
    </lineage>
</organism>